<comment type="catalytic activity">
    <reaction evidence="17">
        <text>L-seryl-[protein] + ATP = O-phospho-L-seryl-[protein] + ADP + H(+)</text>
        <dbReference type="Rhea" id="RHEA:17989"/>
        <dbReference type="Rhea" id="RHEA-COMP:9863"/>
        <dbReference type="Rhea" id="RHEA-COMP:11604"/>
        <dbReference type="ChEBI" id="CHEBI:15378"/>
        <dbReference type="ChEBI" id="CHEBI:29999"/>
        <dbReference type="ChEBI" id="CHEBI:30616"/>
        <dbReference type="ChEBI" id="CHEBI:83421"/>
        <dbReference type="ChEBI" id="CHEBI:456216"/>
        <dbReference type="EC" id="2.7.11.1"/>
    </reaction>
</comment>
<dbReference type="GO" id="GO:0005819">
    <property type="term" value="C:spindle"/>
    <property type="evidence" value="ECO:0007669"/>
    <property type="project" value="UniProtKB-SubCell"/>
</dbReference>
<dbReference type="KEGG" id="amex:103026235"/>
<dbReference type="Proteomes" id="UP000694621">
    <property type="component" value="Unplaced"/>
</dbReference>
<accession>A0A8B9KXC2</accession>
<dbReference type="SUPFAM" id="SSF56112">
    <property type="entry name" value="Protein kinase-like (PK-like)"/>
    <property type="match status" value="1"/>
</dbReference>
<keyword evidence="14" id="KW-0206">Cytoskeleton</keyword>
<keyword evidence="9" id="KW-0597">Phosphoprotein</keyword>
<feature type="compositionally biased region" description="Basic residues" evidence="22">
    <location>
        <begin position="738"/>
        <end position="748"/>
    </location>
</feature>
<dbReference type="OMA" id="NECAGND"/>
<comment type="function">
    <text evidence="18">Serine/threonine-protein kinase that phosphorylates histone H3 at 'Thr-3' (H3T3ph) during mitosis. May act through H3T3ph to both position and modulate activation of AURKB and other components of the chromosomal passenger complex (CPC) at centromeres to ensure proper chromatid cohesion, metaphase alignment and normal progression through the cell cycle.</text>
</comment>
<dbReference type="GO" id="GO:0051276">
    <property type="term" value="P:chromosome organization"/>
    <property type="evidence" value="ECO:0007669"/>
    <property type="project" value="UniProtKB-ARBA"/>
</dbReference>
<dbReference type="SMART" id="SM01331">
    <property type="entry name" value="DUF3635"/>
    <property type="match status" value="1"/>
</dbReference>
<dbReference type="Pfam" id="PF12330">
    <property type="entry name" value="Haspin_kinase"/>
    <property type="match status" value="1"/>
</dbReference>
<evidence type="ECO:0000256" key="5">
    <source>
        <dbReference type="ARBA" id="ARBA00012513"/>
    </source>
</evidence>
<feature type="region of interest" description="Disordered" evidence="22">
    <location>
        <begin position="77"/>
        <end position="251"/>
    </location>
</feature>
<evidence type="ECO:0000256" key="8">
    <source>
        <dbReference type="ARBA" id="ARBA00022527"/>
    </source>
</evidence>
<evidence type="ECO:0000256" key="4">
    <source>
        <dbReference type="ARBA" id="ARBA00004286"/>
    </source>
</evidence>
<dbReference type="GO" id="GO:0035556">
    <property type="term" value="P:intracellular signal transduction"/>
    <property type="evidence" value="ECO:0007669"/>
    <property type="project" value="TreeGrafter"/>
</dbReference>
<organism evidence="24 25">
    <name type="scientific">Astyanax mexicanus</name>
    <name type="common">Blind cave fish</name>
    <name type="synonym">Astyanax fasciatus mexicanus</name>
    <dbReference type="NCBI Taxonomy" id="7994"/>
    <lineage>
        <taxon>Eukaryota</taxon>
        <taxon>Metazoa</taxon>
        <taxon>Chordata</taxon>
        <taxon>Craniata</taxon>
        <taxon>Vertebrata</taxon>
        <taxon>Euteleostomi</taxon>
        <taxon>Actinopterygii</taxon>
        <taxon>Neopterygii</taxon>
        <taxon>Teleostei</taxon>
        <taxon>Ostariophysi</taxon>
        <taxon>Characiformes</taxon>
        <taxon>Characoidei</taxon>
        <taxon>Acestrorhamphidae</taxon>
        <taxon>Acestrorhamphinae</taxon>
        <taxon>Astyanax</taxon>
    </lineage>
</organism>
<protein>
    <recommendedName>
        <fullName evidence="19">Serine/threonine-protein kinase haspin</fullName>
        <ecNumber evidence="5">2.7.11.1</ecNumber>
    </recommendedName>
    <alternativeName>
        <fullName evidence="20">Germ cell-specific gene 2 protein</fullName>
    </alternativeName>
</protein>
<evidence type="ECO:0000256" key="12">
    <source>
        <dbReference type="ARBA" id="ARBA00022777"/>
    </source>
</evidence>
<feature type="binding site" evidence="21">
    <location>
        <position position="939"/>
    </location>
    <ligand>
        <name>ATP</name>
        <dbReference type="ChEBI" id="CHEBI:30616"/>
    </ligand>
</feature>
<evidence type="ECO:0000256" key="3">
    <source>
        <dbReference type="ARBA" id="ARBA00004186"/>
    </source>
</evidence>
<feature type="domain" description="Protein kinase" evidence="23">
    <location>
        <begin position="911"/>
        <end position="1225"/>
    </location>
</feature>
<evidence type="ECO:0000256" key="9">
    <source>
        <dbReference type="ARBA" id="ARBA00022553"/>
    </source>
</evidence>
<evidence type="ECO:0000256" key="11">
    <source>
        <dbReference type="ARBA" id="ARBA00022741"/>
    </source>
</evidence>
<feature type="compositionally biased region" description="Polar residues" evidence="22">
    <location>
        <begin position="228"/>
        <end position="241"/>
    </location>
</feature>
<feature type="compositionally biased region" description="Polar residues" evidence="22">
    <location>
        <begin position="417"/>
        <end position="429"/>
    </location>
</feature>
<dbReference type="InterPro" id="IPR000719">
    <property type="entry name" value="Prot_kinase_dom"/>
</dbReference>
<dbReference type="GO" id="GO:1901991">
    <property type="term" value="P:negative regulation of mitotic cell cycle phase transition"/>
    <property type="evidence" value="ECO:0007669"/>
    <property type="project" value="UniProtKB-ARBA"/>
</dbReference>
<evidence type="ECO:0000256" key="19">
    <source>
        <dbReference type="ARBA" id="ARBA00069281"/>
    </source>
</evidence>
<comment type="catalytic activity">
    <reaction evidence="16">
        <text>L-threonyl-[protein] + ATP = O-phospho-L-threonyl-[protein] + ADP + H(+)</text>
        <dbReference type="Rhea" id="RHEA:46608"/>
        <dbReference type="Rhea" id="RHEA-COMP:11060"/>
        <dbReference type="Rhea" id="RHEA-COMP:11605"/>
        <dbReference type="ChEBI" id="CHEBI:15378"/>
        <dbReference type="ChEBI" id="CHEBI:30013"/>
        <dbReference type="ChEBI" id="CHEBI:30616"/>
        <dbReference type="ChEBI" id="CHEBI:61977"/>
        <dbReference type="ChEBI" id="CHEBI:456216"/>
        <dbReference type="EC" id="2.7.11.1"/>
    </reaction>
</comment>
<dbReference type="Gene3D" id="3.30.200.20">
    <property type="entry name" value="Phosphorylase Kinase, domain 1"/>
    <property type="match status" value="1"/>
</dbReference>
<reference evidence="24" key="1">
    <citation type="submission" date="2025-08" db="UniProtKB">
        <authorList>
            <consortium name="Ensembl"/>
        </authorList>
    </citation>
    <scope>IDENTIFICATION</scope>
</reference>
<dbReference type="GO" id="GO:0005694">
    <property type="term" value="C:chromosome"/>
    <property type="evidence" value="ECO:0007669"/>
    <property type="project" value="UniProtKB-SubCell"/>
</dbReference>
<evidence type="ECO:0000313" key="25">
    <source>
        <dbReference type="Proteomes" id="UP000694621"/>
    </source>
</evidence>
<evidence type="ECO:0000256" key="21">
    <source>
        <dbReference type="PROSITE-ProRule" id="PRU10141"/>
    </source>
</evidence>
<evidence type="ECO:0000256" key="7">
    <source>
        <dbReference type="ARBA" id="ARBA00022490"/>
    </source>
</evidence>
<dbReference type="PROSITE" id="PS50011">
    <property type="entry name" value="PROTEIN_KINASE_DOM"/>
    <property type="match status" value="1"/>
</dbReference>
<feature type="region of interest" description="Disordered" evidence="22">
    <location>
        <begin position="388"/>
        <end position="440"/>
    </location>
</feature>
<comment type="cofactor">
    <cofactor evidence="1">
        <name>Mg(2+)</name>
        <dbReference type="ChEBI" id="CHEBI:18420"/>
    </cofactor>
</comment>
<evidence type="ECO:0000313" key="24">
    <source>
        <dbReference type="Ensembl" id="ENSAMXP00005042046.1"/>
    </source>
</evidence>
<keyword evidence="12" id="KW-0418">Kinase</keyword>
<feature type="region of interest" description="Disordered" evidence="22">
    <location>
        <begin position="730"/>
        <end position="751"/>
    </location>
</feature>
<evidence type="ECO:0000256" key="14">
    <source>
        <dbReference type="ARBA" id="ARBA00023212"/>
    </source>
</evidence>
<name>A0A8B9KXC2_ASTMX</name>
<evidence type="ECO:0000256" key="2">
    <source>
        <dbReference type="ARBA" id="ARBA00004123"/>
    </source>
</evidence>
<evidence type="ECO:0000259" key="23">
    <source>
        <dbReference type="PROSITE" id="PS50011"/>
    </source>
</evidence>
<evidence type="ECO:0000256" key="15">
    <source>
        <dbReference type="ARBA" id="ARBA00023242"/>
    </source>
</evidence>
<evidence type="ECO:0000256" key="20">
    <source>
        <dbReference type="ARBA" id="ARBA00081741"/>
    </source>
</evidence>
<keyword evidence="10" id="KW-0808">Transferase</keyword>
<dbReference type="GO" id="GO:0005524">
    <property type="term" value="F:ATP binding"/>
    <property type="evidence" value="ECO:0007669"/>
    <property type="project" value="UniProtKB-UniRule"/>
</dbReference>
<keyword evidence="7" id="KW-0963">Cytoplasm</keyword>
<keyword evidence="6" id="KW-0158">Chromosome</keyword>
<dbReference type="GO" id="GO:0005737">
    <property type="term" value="C:cytoplasm"/>
    <property type="evidence" value="ECO:0007669"/>
    <property type="project" value="TreeGrafter"/>
</dbReference>
<dbReference type="GO" id="GO:0000278">
    <property type="term" value="P:mitotic cell cycle"/>
    <property type="evidence" value="ECO:0007669"/>
    <property type="project" value="TreeGrafter"/>
</dbReference>
<feature type="region of interest" description="Disordered" evidence="22">
    <location>
        <begin position="634"/>
        <end position="671"/>
    </location>
</feature>
<evidence type="ECO:0000256" key="16">
    <source>
        <dbReference type="ARBA" id="ARBA00047899"/>
    </source>
</evidence>
<dbReference type="EC" id="2.7.11.1" evidence="5"/>
<dbReference type="PANTHER" id="PTHR24419">
    <property type="entry name" value="INTERLEUKIN-1 RECEPTOR-ASSOCIATED KINASE"/>
    <property type="match status" value="1"/>
</dbReference>
<dbReference type="PANTHER" id="PTHR24419:SF18">
    <property type="entry name" value="SERINE_THREONINE-PROTEIN KINASE HASPIN"/>
    <property type="match status" value="1"/>
</dbReference>
<dbReference type="InterPro" id="IPR024604">
    <property type="entry name" value="GSG2_C"/>
</dbReference>
<dbReference type="PROSITE" id="PS00107">
    <property type="entry name" value="PROTEIN_KINASE_ATP"/>
    <property type="match status" value="1"/>
</dbReference>
<keyword evidence="11 21" id="KW-0547">Nucleotide-binding</keyword>
<dbReference type="GO" id="GO:0005634">
    <property type="term" value="C:nucleus"/>
    <property type="evidence" value="ECO:0007669"/>
    <property type="project" value="UniProtKB-SubCell"/>
</dbReference>
<dbReference type="FunFam" id="3.30.200.20:FF:000409">
    <property type="entry name" value="serine/threonine-protein kinase haspin"/>
    <property type="match status" value="1"/>
</dbReference>
<evidence type="ECO:0000256" key="6">
    <source>
        <dbReference type="ARBA" id="ARBA00022454"/>
    </source>
</evidence>
<evidence type="ECO:0000256" key="18">
    <source>
        <dbReference type="ARBA" id="ARBA00053811"/>
    </source>
</evidence>
<comment type="subcellular location">
    <subcellularLocation>
        <location evidence="4">Chromosome</location>
    </subcellularLocation>
    <subcellularLocation>
        <location evidence="3">Cytoplasm</location>
        <location evidence="3">Cytoskeleton</location>
        <location evidence="3">Spindle</location>
    </subcellularLocation>
    <subcellularLocation>
        <location evidence="2">Nucleus</location>
    </subcellularLocation>
</comment>
<dbReference type="CTD" id="83903"/>
<dbReference type="Gene3D" id="1.10.510.10">
    <property type="entry name" value="Transferase(Phosphotransferase) domain 1"/>
    <property type="match status" value="1"/>
</dbReference>
<evidence type="ECO:0000256" key="22">
    <source>
        <dbReference type="SAM" id="MobiDB-lite"/>
    </source>
</evidence>
<dbReference type="FunFam" id="1.10.510.10:FF:000401">
    <property type="entry name" value="serine/threonine-protein kinase haspin"/>
    <property type="match status" value="1"/>
</dbReference>
<keyword evidence="8" id="KW-0723">Serine/threonine-protein kinase</keyword>
<feature type="compositionally biased region" description="Basic residues" evidence="22">
    <location>
        <begin position="97"/>
        <end position="108"/>
    </location>
</feature>
<dbReference type="InterPro" id="IPR011009">
    <property type="entry name" value="Kinase-like_dom_sf"/>
</dbReference>
<proteinExistence type="predicted"/>
<dbReference type="GO" id="GO:0072354">
    <property type="term" value="F:histone H3T3 kinase activity"/>
    <property type="evidence" value="ECO:0007669"/>
    <property type="project" value="TreeGrafter"/>
</dbReference>
<dbReference type="InterPro" id="IPR017441">
    <property type="entry name" value="Protein_kinase_ATP_BS"/>
</dbReference>
<dbReference type="AlphaFoldDB" id="A0A8B9KXC2"/>
<evidence type="ECO:0000256" key="13">
    <source>
        <dbReference type="ARBA" id="ARBA00022840"/>
    </source>
</evidence>
<keyword evidence="15" id="KW-0539">Nucleus</keyword>
<evidence type="ECO:0000256" key="17">
    <source>
        <dbReference type="ARBA" id="ARBA00048679"/>
    </source>
</evidence>
<dbReference type="GeneID" id="103026235"/>
<evidence type="ECO:0000256" key="10">
    <source>
        <dbReference type="ARBA" id="ARBA00022679"/>
    </source>
</evidence>
<feature type="compositionally biased region" description="Polar residues" evidence="22">
    <location>
        <begin position="181"/>
        <end position="192"/>
    </location>
</feature>
<keyword evidence="13 21" id="KW-0067">ATP-binding</keyword>
<evidence type="ECO:0000256" key="1">
    <source>
        <dbReference type="ARBA" id="ARBA00001946"/>
    </source>
</evidence>
<dbReference type="Ensembl" id="ENSAMXT00005045752.1">
    <property type="protein sequence ID" value="ENSAMXP00005042046.1"/>
    <property type="gene ID" value="ENSAMXG00005019641.1"/>
</dbReference>
<gene>
    <name evidence="24" type="primary">haspin</name>
</gene>
<sequence>MSAFIRDRPVFLKTYGKQKRKLDQWFSPDVRKKAFSFSSTPSSDQSIPEIKYHKKRKKNAAAAGTKTTQRAMTALKELESDEENIPAASRNEISTKPAKKAAVTKKKTAALNSKASRNKQCAGRLKNKQQQISSSSEDEDNSLIINKKNPLNVLRPSLSDNIDDGKNEISTKPAKKPMVTKKTTAAHNSQGNENKRAGRLWKKRQQIPSSSEDEDDSLIINKKKPSSVLRTSLSDNMSDGNRTSRRVSTAAPLSRFVTRRKRAPPVQAEKLISKESFKVPSSTLNSSEDFVRVVPSLPRCVTRRRRPAVLENFSQESSDPKRSAASLCSSQAHSSAVLREVSLNDSREQSMTCKRPLLSSTPFLASRKNLRYLEPSIIELSSFSCDELEKPPAKNSYTTTNTTTNGQLMNKPHPFPTLQSDQLQSSNRSQESEMGKNVESAHQLPVTTINEVGDGIENGGEEEEVCGRGQMSASIEYISAQTHLDSRVEQLKDRCRSVSAVIMLEKVDISDVLSPHSVNERPEVEEIQEYSPCLNLRPLTSVTAEEIWHSNQSQSISGSALSDDFPKPLHITSSSLSALSIPPPSTSPTQELCSLTQALAERLKKECLSSCLTVSLQPLDRNVLLRFRQAPVKSPEAQAVAAPPPESKSGHLGNPEGLNAQAGLSSGGDRQKAAVVRRLSASYGVSAVSPAPAESPSKSRLLVVQKERAGAGTARKACVSGLSVSRWSKRGVDEGNKRQRKNGGRTRTKPGDCTLNNLLPGRMAPTGESVCDWLSGDSRIGLPGTPIRIDLLNLSALANFSPDMLTTHSWGRLKAALSIHKKKTAFPTPRRLSMSNMKSPGGMNTSLDLFGTPMALRTPLSKLASSRLLYSTMSNASIGPDEEISDAEKVYQECQQDGPLSFEDCIPPEQMKCCNKIGEGTFGEVFSTINSSNQTVALKIIPVEGSEKVNGEAQKTFDEILHEIIISKELSSLDSKENNKTNGFIGLNNLHCVQGCYPSALLKAWDKFDQDKTSENDRPDFFGKEQLFVILEFEFGGSDLENMNGKLSSMAQAKSLLHQVTAALAVAEQSLCFEHRDLHWGNILVKTTKEKHTDFILNGSVYSVETRGVHVNIIDYSLSRLEIDGLTVSCDISNDEELFMGQGDYQFEIYRLMKKENNNCWGEYNPHSNVLWLHYLVDKLLTMKYRCKAQSSQQRALRSSLKSFQSEILSFRSATDALLHCSLFQ</sequence>
<dbReference type="SMART" id="SM00220">
    <property type="entry name" value="S_TKc"/>
    <property type="match status" value="1"/>
</dbReference>